<reference evidence="3 4" key="1">
    <citation type="submission" date="2021-03" db="EMBL/GenBank/DDBJ databases">
        <authorList>
            <person name="Gilmore M.S."/>
            <person name="Schwartzman J."/>
            <person name="Van Tyne D."/>
            <person name="Martin M."/>
            <person name="Earl A.M."/>
            <person name="Manson A.L."/>
            <person name="Straub T."/>
            <person name="Salamzade R."/>
            <person name="Saavedra J."/>
            <person name="Lebreton F."/>
            <person name="Prichula J."/>
            <person name="Schaufler K."/>
            <person name="Gaca A."/>
            <person name="Sgardioli B."/>
            <person name="Wagenaar J."/>
            <person name="Strong T."/>
        </authorList>
    </citation>
    <scope>NUCLEOTIDE SEQUENCE [LARGE SCALE GENOMIC DNA]</scope>
    <source>
        <strain evidence="3 4">DIV1094</strain>
    </source>
</reference>
<organism evidence="3 4">
    <name type="scientific">Candidatus Enterococcus mangumiae</name>
    <dbReference type="NCBI Taxonomy" id="2230878"/>
    <lineage>
        <taxon>Bacteria</taxon>
        <taxon>Bacillati</taxon>
        <taxon>Bacillota</taxon>
        <taxon>Bacilli</taxon>
        <taxon>Lactobacillales</taxon>
        <taxon>Enterococcaceae</taxon>
        <taxon>Enterococcus</taxon>
    </lineage>
</organism>
<dbReference type="EMBL" id="CP147250">
    <property type="protein sequence ID" value="WYJ79434.1"/>
    <property type="molecule type" value="Genomic_DNA"/>
</dbReference>
<evidence type="ECO:0000256" key="1">
    <source>
        <dbReference type="HAMAP-Rule" id="MF_00226"/>
    </source>
</evidence>
<feature type="domain" description="MoaB/Mog" evidence="2">
    <location>
        <begin position="4"/>
        <end position="170"/>
    </location>
</feature>
<dbReference type="InterPro" id="IPR041424">
    <property type="entry name" value="CinA_KH"/>
</dbReference>
<dbReference type="InterPro" id="IPR036425">
    <property type="entry name" value="MoaB/Mog-like_dom_sf"/>
</dbReference>
<evidence type="ECO:0000313" key="4">
    <source>
        <dbReference type="Proteomes" id="UP000664360"/>
    </source>
</evidence>
<dbReference type="InterPro" id="IPR008136">
    <property type="entry name" value="CinA_C"/>
</dbReference>
<accession>A0ABZ2SZL1</accession>
<dbReference type="Gene3D" id="3.90.950.20">
    <property type="entry name" value="CinA-like"/>
    <property type="match status" value="1"/>
</dbReference>
<protein>
    <recommendedName>
        <fullName evidence="1">Putative competence-damage inducible protein</fullName>
    </recommendedName>
</protein>
<dbReference type="InterPro" id="IPR001453">
    <property type="entry name" value="MoaB/Mog_dom"/>
</dbReference>
<reference evidence="3 4" key="2">
    <citation type="submission" date="2024-03" db="EMBL/GenBank/DDBJ databases">
        <title>The Genome Sequence of Enterococcus sp. DIV1094.</title>
        <authorList>
            <consortium name="The Broad Institute Genomics Platform"/>
            <consortium name="The Broad Institute Microbial Omics Core"/>
            <consortium name="The Broad Institute Genomic Center for Infectious Diseases"/>
            <person name="Earl A."/>
            <person name="Manson A."/>
            <person name="Gilmore M."/>
            <person name="Schwartman J."/>
            <person name="Shea T."/>
            <person name="Abouelleil A."/>
            <person name="Cao P."/>
            <person name="Chapman S."/>
            <person name="Cusick C."/>
            <person name="Young S."/>
            <person name="Neafsey D."/>
            <person name="Nusbaum C."/>
            <person name="Birren B."/>
        </authorList>
    </citation>
    <scope>NUCLEOTIDE SEQUENCE [LARGE SCALE GENOMIC DNA]</scope>
    <source>
        <strain evidence="3 4">DIV1094</strain>
    </source>
</reference>
<dbReference type="Proteomes" id="UP000664360">
    <property type="component" value="Chromosome"/>
</dbReference>
<dbReference type="Gene3D" id="3.30.70.2860">
    <property type="match status" value="1"/>
</dbReference>
<dbReference type="InterPro" id="IPR036653">
    <property type="entry name" value="CinA-like_C"/>
</dbReference>
<dbReference type="InterPro" id="IPR050101">
    <property type="entry name" value="CinA"/>
</dbReference>
<comment type="similarity">
    <text evidence="1">Belongs to the CinA family.</text>
</comment>
<evidence type="ECO:0000259" key="2">
    <source>
        <dbReference type="SMART" id="SM00852"/>
    </source>
</evidence>
<dbReference type="CDD" id="cd00885">
    <property type="entry name" value="cinA"/>
    <property type="match status" value="1"/>
</dbReference>
<dbReference type="PANTHER" id="PTHR13939">
    <property type="entry name" value="NICOTINAMIDE-NUCLEOTIDE AMIDOHYDROLASE PNCC"/>
    <property type="match status" value="1"/>
</dbReference>
<dbReference type="PANTHER" id="PTHR13939:SF0">
    <property type="entry name" value="NMN AMIDOHYDROLASE-LIKE PROTEIN YFAY"/>
    <property type="match status" value="1"/>
</dbReference>
<dbReference type="SUPFAM" id="SSF53218">
    <property type="entry name" value="Molybdenum cofactor biosynthesis proteins"/>
    <property type="match status" value="1"/>
</dbReference>
<dbReference type="PIRSF" id="PIRSF006728">
    <property type="entry name" value="CinA"/>
    <property type="match status" value="1"/>
</dbReference>
<dbReference type="NCBIfam" id="NF001813">
    <property type="entry name" value="PRK00549.1"/>
    <property type="match status" value="1"/>
</dbReference>
<dbReference type="Pfam" id="PF02464">
    <property type="entry name" value="CinA"/>
    <property type="match status" value="1"/>
</dbReference>
<dbReference type="Gene3D" id="3.40.980.10">
    <property type="entry name" value="MoaB/Mog-like domain"/>
    <property type="match status" value="1"/>
</dbReference>
<keyword evidence="4" id="KW-1185">Reference proteome</keyword>
<dbReference type="SUPFAM" id="SSF142433">
    <property type="entry name" value="CinA-like"/>
    <property type="match status" value="1"/>
</dbReference>
<dbReference type="SMART" id="SM00852">
    <property type="entry name" value="MoCF_biosynth"/>
    <property type="match status" value="1"/>
</dbReference>
<evidence type="ECO:0000313" key="3">
    <source>
        <dbReference type="EMBL" id="WYJ79434.1"/>
    </source>
</evidence>
<dbReference type="Pfam" id="PF18146">
    <property type="entry name" value="CinA_KH"/>
    <property type="match status" value="1"/>
</dbReference>
<dbReference type="Pfam" id="PF00994">
    <property type="entry name" value="MoCF_biosynth"/>
    <property type="match status" value="1"/>
</dbReference>
<sequence length="414" mass="45243">MKSEIIAVGTELLLGQVVNTNATFLSEQLADLGIDVYYHTVVGDNPTRLNDLLQLAESRSELIILCGGLGPTEDDLTKEVVAQHLGRELIQNTEGYKKLLAFFETRKRKMTENNLQQSQIIEGGTPLPNRTGLALGTFYQTEKNAYLLLPGPPSELKPMFMEQVRPLLEQHFPSEEKLISKVLRFYGIGESQLVTDLKDLIATQINPTIAPYAKPNEVTLRLTVKTSDVHAGNQALHALEEKIQARVGEYFYGYGDDYSLPQAVVDLLKEQGKTVTVAESLTAGAFQSALGAIPGVSQVFSGGFVTYSADTKAKLLGIDPGLLEQFGTVSQECAEQMALRARQLVGADYAVALTGVAGPDTLEGHPAGTVWLAVASNEGVEAKEYHFTKDRSAIRNSAMMQGFDLLRKQLLRKK</sequence>
<dbReference type="NCBIfam" id="TIGR00199">
    <property type="entry name" value="PncC_domain"/>
    <property type="match status" value="1"/>
</dbReference>
<proteinExistence type="inferred from homology"/>
<name>A0ABZ2SZL1_9ENTE</name>
<dbReference type="NCBIfam" id="TIGR00177">
    <property type="entry name" value="molyb_syn"/>
    <property type="match status" value="1"/>
</dbReference>
<dbReference type="InterPro" id="IPR008135">
    <property type="entry name" value="Competence-induced_CinA"/>
</dbReference>
<gene>
    <name evidence="1" type="primary">cinA</name>
    <name evidence="3" type="ORF">DOK79_000974</name>
</gene>
<dbReference type="NCBIfam" id="TIGR00200">
    <property type="entry name" value="cinA_nterm"/>
    <property type="match status" value="1"/>
</dbReference>
<dbReference type="RefSeq" id="WP_206853166.1">
    <property type="nucleotide sequence ID" value="NZ_CP147250.1"/>
</dbReference>
<dbReference type="HAMAP" id="MF_00226_B">
    <property type="entry name" value="CinA_B"/>
    <property type="match status" value="1"/>
</dbReference>